<dbReference type="InterPro" id="IPR009019">
    <property type="entry name" value="KH_sf_prok-type"/>
</dbReference>
<accession>A0A0S1SLY5</accession>
<dbReference type="Pfam" id="PF13083">
    <property type="entry name" value="KH_KhpA-B"/>
    <property type="match status" value="1"/>
</dbReference>
<protein>
    <recommendedName>
        <fullName evidence="3">RNA-binding protein KhpA</fullName>
    </recommendedName>
    <alternativeName>
        <fullName evidence="3">KH-domain protein A</fullName>
    </alternativeName>
</protein>
<reference evidence="4 5" key="2">
    <citation type="journal article" date="2016" name="PeerJ">
        <title>Analysis of five complete genome sequences for members of the class Peribacteria in the recently recognized Peregrinibacteria bacterial phylum.</title>
        <authorList>
            <person name="Anantharaman K."/>
            <person name="Brown C.T."/>
            <person name="Burstein D."/>
            <person name="Castelle C.J."/>
            <person name="Probst A.J."/>
            <person name="Thomas B.C."/>
            <person name="Williams K.H."/>
            <person name="Banfield J.F."/>
        </authorList>
    </citation>
    <scope>NUCLEOTIDE SEQUENCE [LARGE SCALE GENOMIC DNA]</scope>
    <source>
        <strain evidence="4">RIFOXYD1_FULL_PER-ii_59_16</strain>
    </source>
</reference>
<evidence type="ECO:0000256" key="2">
    <source>
        <dbReference type="ARBA" id="ARBA00022884"/>
    </source>
</evidence>
<dbReference type="PROSITE" id="PS50084">
    <property type="entry name" value="KH_TYPE_1"/>
    <property type="match status" value="1"/>
</dbReference>
<keyword evidence="1 3" id="KW-0963">Cytoplasm</keyword>
<dbReference type="AlphaFoldDB" id="A0A0S1SLY5"/>
<dbReference type="KEGG" id="prf:PeribacterA2_0415"/>
<dbReference type="Proteomes" id="UP000069135">
    <property type="component" value="Chromosome"/>
</dbReference>
<accession>A0A0S1SUD1</accession>
<dbReference type="PANTHER" id="PTHR34654">
    <property type="entry name" value="UPF0109 PROTEIN SCO5592"/>
    <property type="match status" value="1"/>
</dbReference>
<comment type="subunit">
    <text evidence="3">Forms a complex with KhpB.</text>
</comment>
<keyword evidence="3" id="KW-0961">Cell wall biogenesis/degradation</keyword>
<dbReference type="STRING" id="1735162.PeribacterB2_0414"/>
<dbReference type="PANTHER" id="PTHR34654:SF1">
    <property type="entry name" value="RNA-BINDING PROTEIN KHPA"/>
    <property type="match status" value="1"/>
</dbReference>
<comment type="subcellular location">
    <subcellularLocation>
        <location evidence="3">Cytoplasm</location>
    </subcellularLocation>
</comment>
<dbReference type="GO" id="GO:0009252">
    <property type="term" value="P:peptidoglycan biosynthetic process"/>
    <property type="evidence" value="ECO:0007669"/>
    <property type="project" value="UniProtKB-UniRule"/>
</dbReference>
<reference evidence="5" key="1">
    <citation type="submission" date="2015-10" db="EMBL/GenBank/DDBJ databases">
        <title>Analysis of five complete genome sequences for members of the class Peribacteria in the recently recognized Peregrinibacteria bacterial phylum.</title>
        <authorList>
            <person name="Anantharaman K."/>
            <person name="Brown C.T."/>
            <person name="Burstein D."/>
            <person name="Castelle C.J."/>
            <person name="Probst A.J."/>
            <person name="Thomas B.C."/>
            <person name="Williams K.H."/>
            <person name="Banfield J.F."/>
        </authorList>
    </citation>
    <scope>NUCLEOTIDE SEQUENCE [LARGE SCALE GENOMIC DNA]</scope>
</reference>
<evidence type="ECO:0000313" key="5">
    <source>
        <dbReference type="Proteomes" id="UP000069135"/>
    </source>
</evidence>
<dbReference type="GO" id="GO:0005737">
    <property type="term" value="C:cytoplasm"/>
    <property type="evidence" value="ECO:0007669"/>
    <property type="project" value="UniProtKB-SubCell"/>
</dbReference>
<sequence length="93" mass="10030">MSEDTATLPGYAFLQYVLDALCEDKDQLVIEGKKDELGILLTVRVSERDMGKLIGKGGQTVKALRTLIRIIGGNAAERVNLKILEPDSASLAA</sequence>
<dbReference type="HAMAP" id="MF_00088">
    <property type="entry name" value="KhpA"/>
    <property type="match status" value="1"/>
</dbReference>
<dbReference type="GO" id="GO:0008360">
    <property type="term" value="P:regulation of cell shape"/>
    <property type="evidence" value="ECO:0007669"/>
    <property type="project" value="UniProtKB-KW"/>
</dbReference>
<gene>
    <name evidence="3" type="primary">khpA</name>
    <name evidence="4" type="ORF">PeribacterD1_0415</name>
</gene>
<dbReference type="InterPro" id="IPR015946">
    <property type="entry name" value="KH_dom-like_a/b"/>
</dbReference>
<accession>A0A0S1SQ99</accession>
<dbReference type="InterPro" id="IPR020627">
    <property type="entry name" value="KhpA"/>
</dbReference>
<comment type="similarity">
    <text evidence="3">Belongs to the KhpA RNA-binding protein family.</text>
</comment>
<dbReference type="GO" id="GO:0071555">
    <property type="term" value="P:cell wall organization"/>
    <property type="evidence" value="ECO:0007669"/>
    <property type="project" value="UniProtKB-KW"/>
</dbReference>
<comment type="function">
    <text evidence="3">A probable RNA chaperone. Forms a complex with KhpB which binds to cellular RNA and controls its expression. Plays a role in peptidoglycan (PG) homeostasis and cell length regulation.</text>
</comment>
<keyword evidence="3" id="KW-0133">Cell shape</keyword>
<keyword evidence="2 3" id="KW-0694">RNA-binding</keyword>
<evidence type="ECO:0000256" key="1">
    <source>
        <dbReference type="ARBA" id="ARBA00022490"/>
    </source>
</evidence>
<dbReference type="GO" id="GO:0003723">
    <property type="term" value="F:RNA binding"/>
    <property type="evidence" value="ECO:0007669"/>
    <property type="project" value="UniProtKB-UniRule"/>
</dbReference>
<dbReference type="SUPFAM" id="SSF54814">
    <property type="entry name" value="Prokaryotic type KH domain (KH-domain type II)"/>
    <property type="match status" value="1"/>
</dbReference>
<organism evidence="4 5">
    <name type="scientific">Candidatus Peribacter riflensis</name>
    <dbReference type="NCBI Taxonomy" id="1735162"/>
    <lineage>
        <taxon>Bacteria</taxon>
        <taxon>Candidatus Peregrinibacteriota</taxon>
        <taxon>Candidatus Peribacteria</taxon>
        <taxon>Candidatus Peribacterales</taxon>
        <taxon>Candidatus Peribacteraceae</taxon>
        <taxon>Candidatus Peribacter</taxon>
    </lineage>
</organism>
<evidence type="ECO:0000256" key="3">
    <source>
        <dbReference type="HAMAP-Rule" id="MF_00088"/>
    </source>
</evidence>
<dbReference type="Gene3D" id="3.30.300.20">
    <property type="match status" value="1"/>
</dbReference>
<dbReference type="EMBL" id="CP013065">
    <property type="protein sequence ID" value="ALM13106.1"/>
    <property type="molecule type" value="Genomic_DNA"/>
</dbReference>
<keyword evidence="3" id="KW-0143">Chaperone</keyword>
<evidence type="ECO:0000313" key="4">
    <source>
        <dbReference type="EMBL" id="ALM13106.1"/>
    </source>
</evidence>
<dbReference type="CDD" id="cd22533">
    <property type="entry name" value="KH-II_YlqC-like"/>
    <property type="match status" value="1"/>
</dbReference>
<accession>A0A0S1SKT1</accession>
<proteinExistence type="inferred from homology"/>
<name>A0A0S1SLY5_9BACT</name>
<accession>A0A0S1SHC0</accession>